<evidence type="ECO:0000313" key="1">
    <source>
        <dbReference type="EMBL" id="CAA6830837.1"/>
    </source>
</evidence>
<accession>A0A6S6UL91</accession>
<dbReference type="AlphaFoldDB" id="A0A6S6UL91"/>
<dbReference type="EMBL" id="CACVAT010000637">
    <property type="protein sequence ID" value="CAA6830837.1"/>
    <property type="molecule type" value="Genomic_DNA"/>
</dbReference>
<dbReference type="CDD" id="cd16382">
    <property type="entry name" value="XisI-like"/>
    <property type="match status" value="1"/>
</dbReference>
<evidence type="ECO:0008006" key="2">
    <source>
        <dbReference type="Google" id="ProtNLM"/>
    </source>
</evidence>
<dbReference type="Pfam" id="PF08869">
    <property type="entry name" value="XisI"/>
    <property type="match status" value="1"/>
</dbReference>
<name>A0A6S6UL91_9GAMM</name>
<dbReference type="SUPFAM" id="SSF143847">
    <property type="entry name" value="XisI-like"/>
    <property type="match status" value="1"/>
</dbReference>
<proteinExistence type="predicted"/>
<dbReference type="Gene3D" id="3.30.310.110">
    <property type="entry name" value="XisI-like"/>
    <property type="match status" value="1"/>
</dbReference>
<dbReference type="InterPro" id="IPR035943">
    <property type="entry name" value="XisI-like_sf"/>
</dbReference>
<organism evidence="1">
    <name type="scientific">uncultured Thiotrichaceae bacterium</name>
    <dbReference type="NCBI Taxonomy" id="298394"/>
    <lineage>
        <taxon>Bacteria</taxon>
        <taxon>Pseudomonadati</taxon>
        <taxon>Pseudomonadota</taxon>
        <taxon>Gammaproteobacteria</taxon>
        <taxon>Thiotrichales</taxon>
        <taxon>Thiotrichaceae</taxon>
        <taxon>environmental samples</taxon>
    </lineage>
</organism>
<reference evidence="1" key="1">
    <citation type="submission" date="2020-01" db="EMBL/GenBank/DDBJ databases">
        <authorList>
            <person name="Meier V. D."/>
            <person name="Meier V D."/>
        </authorList>
    </citation>
    <scope>NUCLEOTIDE SEQUENCE</scope>
    <source>
        <strain evidence="1">HLG_WM_MAG_09</strain>
    </source>
</reference>
<sequence>MEKIARYRKLIMARLEHYAQFKPAYGDVEMELIFDKEHDHYQLMTVGWKDYERFHGSVLHVDIRDGLIWIQHDGTEVGLANELVDLGVPKEDIVLAFHAPYKRKFTGFAIGEKAA</sequence>
<protein>
    <recommendedName>
        <fullName evidence="2">XisI protein</fullName>
    </recommendedName>
</protein>
<gene>
    <name evidence="1" type="ORF">HELGO_WM66461</name>
</gene>
<dbReference type="InterPro" id="IPR014968">
    <property type="entry name" value="XisI"/>
</dbReference>